<evidence type="ECO:0000313" key="2">
    <source>
        <dbReference type="Proteomes" id="UP000030854"/>
    </source>
</evidence>
<dbReference type="Proteomes" id="UP000030854">
    <property type="component" value="Unassembled WGS sequence"/>
</dbReference>
<keyword evidence="2" id="KW-1185">Reference proteome</keyword>
<comment type="caution">
    <text evidence="1">The sequence shown here is derived from an EMBL/GenBank/DDBJ whole genome shotgun (WGS) entry which is preliminary data.</text>
</comment>
<accession>A0A0B1P6S7</accession>
<proteinExistence type="predicted"/>
<dbReference type="EMBL" id="JNVN01001651">
    <property type="protein sequence ID" value="KHJ33055.1"/>
    <property type="molecule type" value="Genomic_DNA"/>
</dbReference>
<reference evidence="1 2" key="1">
    <citation type="journal article" date="2014" name="BMC Genomics">
        <title>Adaptive genomic structural variation in the grape powdery mildew pathogen, Erysiphe necator.</title>
        <authorList>
            <person name="Jones L."/>
            <person name="Riaz S."/>
            <person name="Morales-Cruz A."/>
            <person name="Amrine K.C."/>
            <person name="McGuire B."/>
            <person name="Gubler W.D."/>
            <person name="Walker M.A."/>
            <person name="Cantu D."/>
        </authorList>
    </citation>
    <scope>NUCLEOTIDE SEQUENCE [LARGE SCALE GENOMIC DNA]</scope>
    <source>
        <strain evidence="2">c</strain>
    </source>
</reference>
<sequence length="192" mass="21172">MHGEDIDPYSSKDQSSSTFNIVMLPTNLWNLPYITHSPEILSAAIKIDPELVSHLLASSNSTQKLPDIDSNTPSPSPLPALRVTAPQITPYDGKSENLRSFCSQLVNQIEGCGEQFATEMSKVRFAYQCLGPGALLKMRSSFRCLEDPSVPAEITTLQGFLEALKQRCQDPGLEEKATRAVKILYQKKNSIS</sequence>
<dbReference type="AlphaFoldDB" id="A0A0B1P6S7"/>
<protein>
    <submittedName>
        <fullName evidence="1">Uncharacterized protein</fullName>
    </submittedName>
</protein>
<organism evidence="1 2">
    <name type="scientific">Uncinula necator</name>
    <name type="common">Grape powdery mildew</name>
    <dbReference type="NCBI Taxonomy" id="52586"/>
    <lineage>
        <taxon>Eukaryota</taxon>
        <taxon>Fungi</taxon>
        <taxon>Dikarya</taxon>
        <taxon>Ascomycota</taxon>
        <taxon>Pezizomycotina</taxon>
        <taxon>Leotiomycetes</taxon>
        <taxon>Erysiphales</taxon>
        <taxon>Erysiphaceae</taxon>
        <taxon>Erysiphe</taxon>
    </lineage>
</organism>
<dbReference type="HOGENOM" id="CLU_088336_0_0_1"/>
<name>A0A0B1P6S7_UNCNE</name>
<gene>
    <name evidence="1" type="ORF">EV44_g3119</name>
</gene>
<evidence type="ECO:0000313" key="1">
    <source>
        <dbReference type="EMBL" id="KHJ33055.1"/>
    </source>
</evidence>